<dbReference type="Gene3D" id="2.30.30.60">
    <property type="match status" value="1"/>
</dbReference>
<evidence type="ECO:0000256" key="7">
    <source>
        <dbReference type="SAM" id="Phobius"/>
    </source>
</evidence>
<evidence type="ECO:0000259" key="9">
    <source>
        <dbReference type="Pfam" id="PF21088"/>
    </source>
</evidence>
<gene>
    <name evidence="10" type="ORF">S01H4_24503</name>
</gene>
<dbReference type="Pfam" id="PF00924">
    <property type="entry name" value="MS_channel_2nd"/>
    <property type="match status" value="1"/>
</dbReference>
<feature type="domain" description="Mechanosensitive ion channel transmembrane helices 2/3" evidence="9">
    <location>
        <begin position="141"/>
        <end position="178"/>
    </location>
</feature>
<dbReference type="GO" id="GO:0005886">
    <property type="term" value="C:plasma membrane"/>
    <property type="evidence" value="ECO:0007669"/>
    <property type="project" value="UniProtKB-SubCell"/>
</dbReference>
<dbReference type="InterPro" id="IPR049142">
    <property type="entry name" value="MS_channel_1st"/>
</dbReference>
<evidence type="ECO:0000256" key="3">
    <source>
        <dbReference type="ARBA" id="ARBA00022475"/>
    </source>
</evidence>
<evidence type="ECO:0000259" key="8">
    <source>
        <dbReference type="Pfam" id="PF00924"/>
    </source>
</evidence>
<comment type="similarity">
    <text evidence="2">Belongs to the MscS (TC 1.A.23) family.</text>
</comment>
<dbReference type="InterPro" id="IPR023408">
    <property type="entry name" value="MscS_beta-dom_sf"/>
</dbReference>
<proteinExistence type="inferred from homology"/>
<evidence type="ECO:0000256" key="6">
    <source>
        <dbReference type="ARBA" id="ARBA00023136"/>
    </source>
</evidence>
<feature type="transmembrane region" description="Helical" evidence="7">
    <location>
        <begin position="134"/>
        <end position="152"/>
    </location>
</feature>
<feature type="transmembrane region" description="Helical" evidence="7">
    <location>
        <begin position="158"/>
        <end position="177"/>
    </location>
</feature>
<keyword evidence="5 7" id="KW-1133">Transmembrane helix</keyword>
<comment type="caution">
    <text evidence="10">The sequence shown here is derived from an EMBL/GenBank/DDBJ whole genome shotgun (WGS) entry which is preliminary data.</text>
</comment>
<dbReference type="GO" id="GO:0055085">
    <property type="term" value="P:transmembrane transport"/>
    <property type="evidence" value="ECO:0007669"/>
    <property type="project" value="InterPro"/>
</dbReference>
<dbReference type="AlphaFoldDB" id="X1CPD6"/>
<dbReference type="PANTHER" id="PTHR30566">
    <property type="entry name" value="YNAI-RELATED MECHANOSENSITIVE ION CHANNEL"/>
    <property type="match status" value="1"/>
</dbReference>
<dbReference type="Pfam" id="PF21088">
    <property type="entry name" value="MS_channel_1st"/>
    <property type="match status" value="1"/>
</dbReference>
<keyword evidence="3" id="KW-1003">Cell membrane</keyword>
<keyword evidence="4 7" id="KW-0812">Transmembrane</keyword>
<dbReference type="Gene3D" id="1.10.287.1260">
    <property type="match status" value="1"/>
</dbReference>
<dbReference type="InterPro" id="IPR011014">
    <property type="entry name" value="MscS_channel_TM-2"/>
</dbReference>
<feature type="domain" description="Mechanosensitive ion channel MscS" evidence="8">
    <location>
        <begin position="181"/>
        <end position="239"/>
    </location>
</feature>
<evidence type="ECO:0000256" key="4">
    <source>
        <dbReference type="ARBA" id="ARBA00022692"/>
    </source>
</evidence>
<evidence type="ECO:0000256" key="1">
    <source>
        <dbReference type="ARBA" id="ARBA00004651"/>
    </source>
</evidence>
<reference evidence="10" key="1">
    <citation type="journal article" date="2014" name="Front. Microbiol.">
        <title>High frequency of phylogenetically diverse reductive dehalogenase-homologous genes in deep subseafloor sedimentary metagenomes.</title>
        <authorList>
            <person name="Kawai M."/>
            <person name="Futagami T."/>
            <person name="Toyoda A."/>
            <person name="Takaki Y."/>
            <person name="Nishi S."/>
            <person name="Hori S."/>
            <person name="Arai W."/>
            <person name="Tsubouchi T."/>
            <person name="Morono Y."/>
            <person name="Uchiyama I."/>
            <person name="Ito T."/>
            <person name="Fujiyama A."/>
            <person name="Inagaki F."/>
            <person name="Takami H."/>
        </authorList>
    </citation>
    <scope>NUCLEOTIDE SEQUENCE</scope>
    <source>
        <strain evidence="10">Expedition CK06-06</strain>
    </source>
</reference>
<dbReference type="PANTHER" id="PTHR30566:SF25">
    <property type="entry name" value="INNER MEMBRANE PROTEIN"/>
    <property type="match status" value="1"/>
</dbReference>
<dbReference type="InterPro" id="IPR010920">
    <property type="entry name" value="LSM_dom_sf"/>
</dbReference>
<dbReference type="SUPFAM" id="SSF50182">
    <property type="entry name" value="Sm-like ribonucleoproteins"/>
    <property type="match status" value="1"/>
</dbReference>
<name>X1CPD6_9ZZZZ</name>
<dbReference type="InterPro" id="IPR006685">
    <property type="entry name" value="MscS_channel_2nd"/>
</dbReference>
<organism evidence="10">
    <name type="scientific">marine sediment metagenome</name>
    <dbReference type="NCBI Taxonomy" id="412755"/>
    <lineage>
        <taxon>unclassified sequences</taxon>
        <taxon>metagenomes</taxon>
        <taxon>ecological metagenomes</taxon>
    </lineage>
</organism>
<accession>X1CPD6</accession>
<feature type="non-terminal residue" evidence="10">
    <location>
        <position position="241"/>
    </location>
</feature>
<dbReference type="SUPFAM" id="SSF82861">
    <property type="entry name" value="Mechanosensitive channel protein MscS (YggB), transmembrane region"/>
    <property type="match status" value="1"/>
</dbReference>
<feature type="transmembrane region" description="Helical" evidence="7">
    <location>
        <begin position="14"/>
        <end position="35"/>
    </location>
</feature>
<dbReference type="EMBL" id="BART01011516">
    <property type="protein sequence ID" value="GAG86106.1"/>
    <property type="molecule type" value="Genomic_DNA"/>
</dbReference>
<evidence type="ECO:0000256" key="5">
    <source>
        <dbReference type="ARBA" id="ARBA00022989"/>
    </source>
</evidence>
<protein>
    <recommendedName>
        <fullName evidence="11">Mechanosensitive ion channel inner membrane domain-containing protein</fullName>
    </recommendedName>
</protein>
<sequence>MQPQFIVGSPLLEAVWAGGILLVFTLVAWLILVGMRRGQPKLQKHFKSTLPPQLLGSLSRPVFLLVVSQGLLLALSSLSYLAPWRANLGSTSVAVVIVLVTYGLARSGGVLLVWYLRTRAVRRKARIDEGLIRFLRRVMVIAVYAFGVLVLLDYLDIAITPIVAGLGIGGLAVALALQPTLTNFFASTQIVSDRVVRVGDYVELDSGVRGYVTDVGWRSTRIRTSFNNMVIIPNSRLADSI</sequence>
<keyword evidence="6 7" id="KW-0472">Membrane</keyword>
<comment type="subcellular location">
    <subcellularLocation>
        <location evidence="1">Cell membrane</location>
        <topology evidence="1">Multi-pass membrane protein</topology>
    </subcellularLocation>
</comment>
<evidence type="ECO:0008006" key="11">
    <source>
        <dbReference type="Google" id="ProtNLM"/>
    </source>
</evidence>
<feature type="transmembrane region" description="Helical" evidence="7">
    <location>
        <begin position="93"/>
        <end position="114"/>
    </location>
</feature>
<evidence type="ECO:0000313" key="10">
    <source>
        <dbReference type="EMBL" id="GAG86106.1"/>
    </source>
</evidence>
<feature type="transmembrane region" description="Helical" evidence="7">
    <location>
        <begin position="62"/>
        <end position="81"/>
    </location>
</feature>
<evidence type="ECO:0000256" key="2">
    <source>
        <dbReference type="ARBA" id="ARBA00008017"/>
    </source>
</evidence>